<dbReference type="InterPro" id="IPR029057">
    <property type="entry name" value="PRTase-like"/>
</dbReference>
<evidence type="ECO:0000256" key="11">
    <source>
        <dbReference type="ARBA" id="ARBA00022975"/>
    </source>
</evidence>
<organism evidence="18 19">
    <name type="scientific">Neolamprologus brichardi</name>
    <name type="common">Fairy cichlid</name>
    <name type="synonym">Lamprologus brichardi</name>
    <dbReference type="NCBI Taxonomy" id="32507"/>
    <lineage>
        <taxon>Eukaryota</taxon>
        <taxon>Metazoa</taxon>
        <taxon>Chordata</taxon>
        <taxon>Craniata</taxon>
        <taxon>Vertebrata</taxon>
        <taxon>Euteleostomi</taxon>
        <taxon>Actinopterygii</taxon>
        <taxon>Neopterygii</taxon>
        <taxon>Teleostei</taxon>
        <taxon>Neoteleostei</taxon>
        <taxon>Acanthomorphata</taxon>
        <taxon>Ovalentaria</taxon>
        <taxon>Cichlomorphae</taxon>
        <taxon>Cichliformes</taxon>
        <taxon>Cichlidae</taxon>
        <taxon>African cichlids</taxon>
        <taxon>Pseudocrenilabrinae</taxon>
        <taxon>Lamprologini</taxon>
        <taxon>Neolamprologus</taxon>
    </lineage>
</organism>
<evidence type="ECO:0000256" key="1">
    <source>
        <dbReference type="ARBA" id="ARBA00004861"/>
    </source>
</evidence>
<keyword evidence="19" id="KW-1185">Reference proteome</keyword>
<feature type="domain" description="Orotidine 5'-phosphate decarboxylase" evidence="17">
    <location>
        <begin position="186"/>
        <end position="426"/>
    </location>
</feature>
<keyword evidence="11" id="KW-0665">Pyrimidine biosynthesis</keyword>
<dbReference type="SMART" id="SM00934">
    <property type="entry name" value="OMPdecase"/>
    <property type="match status" value="1"/>
</dbReference>
<feature type="signal peptide" evidence="16">
    <location>
        <begin position="1"/>
        <end position="23"/>
    </location>
</feature>
<dbReference type="CDD" id="cd06223">
    <property type="entry name" value="PRTases_typeI"/>
    <property type="match status" value="1"/>
</dbReference>
<protein>
    <recommendedName>
        <fullName evidence="7">Uridine 5'-monophosphate synthase</fullName>
        <ecNumber evidence="5">2.4.2.10</ecNumber>
        <ecNumber evidence="6">4.1.1.23</ecNumber>
    </recommendedName>
</protein>
<dbReference type="InterPro" id="IPR004467">
    <property type="entry name" value="Or_phspho_trans_dom"/>
</dbReference>
<evidence type="ECO:0000256" key="8">
    <source>
        <dbReference type="ARBA" id="ARBA00022676"/>
    </source>
</evidence>
<dbReference type="SUPFAM" id="SSF51366">
    <property type="entry name" value="Ribulose-phoshate binding barrel"/>
    <property type="match status" value="1"/>
</dbReference>
<evidence type="ECO:0000256" key="6">
    <source>
        <dbReference type="ARBA" id="ARBA00012321"/>
    </source>
</evidence>
<dbReference type="Pfam" id="PF00215">
    <property type="entry name" value="OMPdecase"/>
    <property type="match status" value="1"/>
</dbReference>
<dbReference type="Gene3D" id="3.40.50.2020">
    <property type="match status" value="1"/>
</dbReference>
<dbReference type="InterPro" id="IPR013785">
    <property type="entry name" value="Aldolase_TIM"/>
</dbReference>
<evidence type="ECO:0000256" key="10">
    <source>
        <dbReference type="ARBA" id="ARBA00022793"/>
    </source>
</evidence>
<proteinExistence type="inferred from homology"/>
<dbReference type="Pfam" id="PF00156">
    <property type="entry name" value="Pribosyltran"/>
    <property type="match status" value="1"/>
</dbReference>
<evidence type="ECO:0000256" key="14">
    <source>
        <dbReference type="PIRSR" id="PIRSR614732-1"/>
    </source>
</evidence>
<keyword evidence="8" id="KW-0328">Glycosyltransferase</keyword>
<evidence type="ECO:0000256" key="9">
    <source>
        <dbReference type="ARBA" id="ARBA00022679"/>
    </source>
</evidence>
<dbReference type="UniPathway" id="UPA00070">
    <property type="reaction ID" value="UER00119"/>
</dbReference>
<dbReference type="InterPro" id="IPR001754">
    <property type="entry name" value="OMPdeCOase_dom"/>
</dbReference>
<dbReference type="HAMAP" id="MF_01208">
    <property type="entry name" value="PyrE"/>
    <property type="match status" value="1"/>
</dbReference>
<evidence type="ECO:0000256" key="3">
    <source>
        <dbReference type="ARBA" id="ARBA00006221"/>
    </source>
</evidence>
<evidence type="ECO:0000256" key="5">
    <source>
        <dbReference type="ARBA" id="ARBA00011971"/>
    </source>
</evidence>
<comment type="pathway">
    <text evidence="1">Pyrimidine metabolism; UMP biosynthesis via de novo pathway; UMP from orotate: step 2/2.</text>
</comment>
<accession>A0A3Q4HAD0</accession>
<keyword evidence="10" id="KW-0210">Decarboxylase</keyword>
<feature type="active site" description="For OMPdecase activity" evidence="14">
    <location>
        <position position="274"/>
    </location>
</feature>
<dbReference type="InterPro" id="IPR023031">
    <property type="entry name" value="OPRT"/>
</dbReference>
<name>A0A3Q4HAD0_NEOBR</name>
<dbReference type="PANTHER" id="PTHR19278:SF9">
    <property type="entry name" value="URIDINE 5'-MONOPHOSPHATE SYNTHASE"/>
    <property type="match status" value="1"/>
</dbReference>
<dbReference type="GeneTree" id="ENSGT00390000001856"/>
<feature type="chain" id="PRO_5018734857" description="Uridine 5'-monophosphate synthase" evidence="16">
    <location>
        <begin position="24"/>
        <end position="443"/>
    </location>
</feature>
<dbReference type="InterPro" id="IPR014732">
    <property type="entry name" value="OMPdecase"/>
</dbReference>
<feature type="binding site" evidence="15">
    <location>
        <position position="332"/>
    </location>
    <ligand>
        <name>substrate</name>
    </ligand>
</feature>
<dbReference type="Proteomes" id="UP000261580">
    <property type="component" value="Unassembled WGS sequence"/>
</dbReference>
<evidence type="ECO:0000259" key="17">
    <source>
        <dbReference type="SMART" id="SM00934"/>
    </source>
</evidence>
<comment type="similarity">
    <text evidence="4">In the C-terminal section; belongs to the OMP decarboxylase family.</text>
</comment>
<dbReference type="GO" id="GO:0044205">
    <property type="term" value="P:'de novo' UMP biosynthetic process"/>
    <property type="evidence" value="ECO:0007669"/>
    <property type="project" value="UniProtKB-UniPathway"/>
</dbReference>
<evidence type="ECO:0000256" key="13">
    <source>
        <dbReference type="ARBA" id="ARBA00023268"/>
    </source>
</evidence>
<reference evidence="18" key="1">
    <citation type="submission" date="2025-08" db="UniProtKB">
        <authorList>
            <consortium name="Ensembl"/>
        </authorList>
    </citation>
    <scope>IDENTIFICATION</scope>
</reference>
<keyword evidence="13" id="KW-0511">Multifunctional enzyme</keyword>
<feature type="active site" description="For OMPdecase activity" evidence="14">
    <location>
        <position position="277"/>
    </location>
</feature>
<dbReference type="PANTHER" id="PTHR19278">
    <property type="entry name" value="OROTATE PHOSPHORIBOSYLTRANSFERASE"/>
    <property type="match status" value="1"/>
</dbReference>
<evidence type="ECO:0000256" key="15">
    <source>
        <dbReference type="PIRSR" id="PIRSR614732-2"/>
    </source>
</evidence>
<dbReference type="STRING" id="32507.ENSNBRP00000017123"/>
<dbReference type="PROSITE" id="PS00156">
    <property type="entry name" value="OMPDECASE"/>
    <property type="match status" value="1"/>
</dbReference>
<evidence type="ECO:0000256" key="16">
    <source>
        <dbReference type="SAM" id="SignalP"/>
    </source>
</evidence>
<keyword evidence="9" id="KW-0808">Transferase</keyword>
<dbReference type="InterPro" id="IPR018089">
    <property type="entry name" value="OMPdecase_AS"/>
</dbReference>
<feature type="binding site" evidence="15">
    <location>
        <position position="390"/>
    </location>
    <ligand>
        <name>substrate</name>
    </ligand>
</feature>
<dbReference type="Ensembl" id="ENSNBRT00000017584.1">
    <property type="protein sequence ID" value="ENSNBRP00000017123.1"/>
    <property type="gene ID" value="ENSNBRG00000013156.1"/>
</dbReference>
<dbReference type="AlphaFoldDB" id="A0A3Q4HAD0"/>
<comment type="pathway">
    <text evidence="2">Pyrimidine metabolism; UMP biosynthesis via de novo pathway; UMP from orotate: step 1/2.</text>
</comment>
<dbReference type="InterPro" id="IPR000836">
    <property type="entry name" value="PRTase_dom"/>
</dbReference>
<keyword evidence="12" id="KW-0456">Lyase</keyword>
<feature type="active site" description="For OMPdecase activity" evidence="14">
    <location>
        <position position="272"/>
    </location>
</feature>
<evidence type="ECO:0000313" key="19">
    <source>
        <dbReference type="Proteomes" id="UP000261580"/>
    </source>
</evidence>
<dbReference type="OMA" id="SAKHVCG"/>
<reference evidence="18" key="2">
    <citation type="submission" date="2025-09" db="UniProtKB">
        <authorList>
            <consortium name="Ensembl"/>
        </authorList>
    </citation>
    <scope>IDENTIFICATION</scope>
</reference>
<dbReference type="GO" id="GO:0004588">
    <property type="term" value="F:orotate phosphoribosyltransferase activity"/>
    <property type="evidence" value="ECO:0007669"/>
    <property type="project" value="UniProtKB-EC"/>
</dbReference>
<dbReference type="NCBIfam" id="TIGR01740">
    <property type="entry name" value="pyrF"/>
    <property type="match status" value="1"/>
</dbReference>
<feature type="binding site" evidence="15">
    <location>
        <position position="411"/>
    </location>
    <ligand>
        <name>substrate</name>
    </ligand>
</feature>
<dbReference type="GO" id="GO:0006207">
    <property type="term" value="P:'de novo' pyrimidine nucleobase biosynthetic process"/>
    <property type="evidence" value="ECO:0007669"/>
    <property type="project" value="InterPro"/>
</dbReference>
<sequence length="443" mass="49066">MSVATFCCHIRFCLILKLHDVNGVKFGEYKLKSGLMTPIYIDLRVLVSHPVLMNQVTRAIFVTAELNKGLQFDSVCGVPYTALPLATIICSRHELPMLIRRKEAKDYGTKRLVEGSFRQGDTCLIIEDTVTSGTSILETAEVLYKEGLKVTDAIVLMDREQGGVEMLASKGIKLHPIISISQLLRVLQAAERIDAQTAQSVLEFIRDNNTFRPKNGTDSPASKKLCVEQKLELSYSERAKLPIISRQNRDWWSFIQKMQALAEKHNFLIFEDRKFADIGNTVKHQYEGGLYQISSWSHIVNAHAVPGPGVVKGLSAVGKPLARGCLLIAQMSSQGSLAAGEYTKAVVQMAEEHSDFVIGFICGTKLTERPEFIHMTPGVQMQAGGDLLGQQYTTPEEVVYSKASDVIIVGRGILAASDRVEAAELYRKSGWDAYRKRVGQSSI</sequence>
<feature type="binding site" evidence="15">
    <location>
        <position position="410"/>
    </location>
    <ligand>
        <name>substrate</name>
    </ligand>
</feature>
<dbReference type="Bgee" id="ENSNBRG00000013156">
    <property type="expression patterns" value="Expressed in blood and 7 other cell types or tissues"/>
</dbReference>
<evidence type="ECO:0000256" key="2">
    <source>
        <dbReference type="ARBA" id="ARBA00004889"/>
    </source>
</evidence>
<evidence type="ECO:0000256" key="7">
    <source>
        <dbReference type="ARBA" id="ARBA00015047"/>
    </source>
</evidence>
<dbReference type="FunFam" id="3.20.20.70:FF:000114">
    <property type="entry name" value="Decarboxylase,orotidine phosphate"/>
    <property type="match status" value="1"/>
</dbReference>
<dbReference type="InterPro" id="IPR011060">
    <property type="entry name" value="RibuloseP-bd_barrel"/>
</dbReference>
<dbReference type="SUPFAM" id="SSF53271">
    <property type="entry name" value="PRTase-like"/>
    <property type="match status" value="1"/>
</dbReference>
<dbReference type="EC" id="4.1.1.23" evidence="6"/>
<dbReference type="GO" id="GO:0004590">
    <property type="term" value="F:orotidine-5'-phosphate decarboxylase activity"/>
    <property type="evidence" value="ECO:0007669"/>
    <property type="project" value="UniProtKB-EC"/>
</dbReference>
<evidence type="ECO:0000256" key="4">
    <source>
        <dbReference type="ARBA" id="ARBA00009769"/>
    </source>
</evidence>
<dbReference type="CDD" id="cd04725">
    <property type="entry name" value="OMP_decarboxylase_like"/>
    <property type="match status" value="1"/>
</dbReference>
<dbReference type="FunFam" id="3.40.50.2020:FF:000025">
    <property type="entry name" value="Uridine monophosphate synthetase"/>
    <property type="match status" value="1"/>
</dbReference>
<dbReference type="Gene3D" id="3.20.20.70">
    <property type="entry name" value="Aldolase class I"/>
    <property type="match status" value="1"/>
</dbReference>
<dbReference type="EC" id="2.4.2.10" evidence="5"/>
<evidence type="ECO:0000256" key="12">
    <source>
        <dbReference type="ARBA" id="ARBA00023239"/>
    </source>
</evidence>
<dbReference type="NCBIfam" id="TIGR00336">
    <property type="entry name" value="pyrE"/>
    <property type="match status" value="1"/>
</dbReference>
<keyword evidence="16" id="KW-0732">Signal</keyword>
<comment type="similarity">
    <text evidence="3">In the N-terminal section; belongs to the purine/pyrimidine phosphoribosyltransferase family.</text>
</comment>
<evidence type="ECO:0000313" key="18">
    <source>
        <dbReference type="Ensembl" id="ENSNBRP00000017123.1"/>
    </source>
</evidence>